<dbReference type="OrthoDB" id="2607309at2"/>
<dbReference type="EMBL" id="CP041666">
    <property type="protein sequence ID" value="QDP39871.1"/>
    <property type="molecule type" value="Genomic_DNA"/>
</dbReference>
<evidence type="ECO:0008006" key="5">
    <source>
        <dbReference type="Google" id="ProtNLM"/>
    </source>
</evidence>
<keyword evidence="1" id="KW-0175">Coiled coil</keyword>
<keyword evidence="2" id="KW-0732">Signal</keyword>
<sequence length="147" mass="16616">MKKQFTITSLCLATVFVLSGCSLFGEVENTMNYAEEAQDHIHTLANFAEEAPTMLSSAMEDPQMKEKLLNKLETLEADIKSFQNIEVPAVAESIHQQIEEKNSVLLEEIQTYTQQGELVIEDIQQSEMFTTIRDLQSLMTQIENLGL</sequence>
<keyword evidence="4" id="KW-1185">Reference proteome</keyword>
<feature type="signal peptide" evidence="2">
    <location>
        <begin position="1"/>
        <end position="24"/>
    </location>
</feature>
<dbReference type="RefSeq" id="WP_143892891.1">
    <property type="nucleotide sequence ID" value="NZ_CP041666.1"/>
</dbReference>
<evidence type="ECO:0000256" key="2">
    <source>
        <dbReference type="SAM" id="SignalP"/>
    </source>
</evidence>
<dbReference type="AlphaFoldDB" id="A0A516KEN7"/>
<dbReference type="Proteomes" id="UP000315215">
    <property type="component" value="Chromosome"/>
</dbReference>
<organism evidence="3 4">
    <name type="scientific">Radiobacillus deserti</name>
    <dbReference type="NCBI Taxonomy" id="2594883"/>
    <lineage>
        <taxon>Bacteria</taxon>
        <taxon>Bacillati</taxon>
        <taxon>Bacillota</taxon>
        <taxon>Bacilli</taxon>
        <taxon>Bacillales</taxon>
        <taxon>Bacillaceae</taxon>
        <taxon>Radiobacillus</taxon>
    </lineage>
</organism>
<reference evidence="3 4" key="1">
    <citation type="submission" date="2019-07" db="EMBL/GenBank/DDBJ databases">
        <authorList>
            <person name="Li J."/>
        </authorList>
    </citation>
    <scope>NUCLEOTIDE SEQUENCE [LARGE SCALE GENOMIC DNA]</scope>
    <source>
        <strain evidence="3 4">TKL69</strain>
    </source>
</reference>
<accession>A0A516KEN7</accession>
<feature type="chain" id="PRO_5039650086" description="Lipoprotein" evidence="2">
    <location>
        <begin position="25"/>
        <end position="147"/>
    </location>
</feature>
<gene>
    <name evidence="3" type="ORF">FN924_06655</name>
</gene>
<feature type="coiled-coil region" evidence="1">
    <location>
        <begin position="65"/>
        <end position="115"/>
    </location>
</feature>
<evidence type="ECO:0000256" key="1">
    <source>
        <dbReference type="SAM" id="Coils"/>
    </source>
</evidence>
<dbReference type="Pfam" id="PF19903">
    <property type="entry name" value="DUF6376"/>
    <property type="match status" value="1"/>
</dbReference>
<protein>
    <recommendedName>
        <fullName evidence="5">Lipoprotein</fullName>
    </recommendedName>
</protein>
<dbReference type="PROSITE" id="PS51257">
    <property type="entry name" value="PROKAR_LIPOPROTEIN"/>
    <property type="match status" value="1"/>
</dbReference>
<evidence type="ECO:0000313" key="3">
    <source>
        <dbReference type="EMBL" id="QDP39871.1"/>
    </source>
</evidence>
<dbReference type="KEGG" id="aqt:FN924_06655"/>
<dbReference type="InterPro" id="IPR045956">
    <property type="entry name" value="DUF6376"/>
</dbReference>
<proteinExistence type="predicted"/>
<name>A0A516KEN7_9BACI</name>
<evidence type="ECO:0000313" key="4">
    <source>
        <dbReference type="Proteomes" id="UP000315215"/>
    </source>
</evidence>